<proteinExistence type="predicted"/>
<gene>
    <name evidence="1" type="ORF">PsorP6_009739</name>
</gene>
<organism evidence="1 2">
    <name type="scientific">Peronosclerospora sorghi</name>
    <dbReference type="NCBI Taxonomy" id="230839"/>
    <lineage>
        <taxon>Eukaryota</taxon>
        <taxon>Sar</taxon>
        <taxon>Stramenopiles</taxon>
        <taxon>Oomycota</taxon>
        <taxon>Peronosporomycetes</taxon>
        <taxon>Peronosporales</taxon>
        <taxon>Peronosporaceae</taxon>
        <taxon>Peronosclerospora</taxon>
    </lineage>
</organism>
<dbReference type="Proteomes" id="UP001163321">
    <property type="component" value="Chromosome 5"/>
</dbReference>
<accession>A0ACC0W0G9</accession>
<comment type="caution">
    <text evidence="1">The sequence shown here is derived from an EMBL/GenBank/DDBJ whole genome shotgun (WGS) entry which is preliminary data.</text>
</comment>
<dbReference type="EMBL" id="CM047584">
    <property type="protein sequence ID" value="KAI9912135.1"/>
    <property type="molecule type" value="Genomic_DNA"/>
</dbReference>
<reference evidence="1 2" key="1">
    <citation type="journal article" date="2022" name="bioRxiv">
        <title>The genome of the oomycete Peronosclerospora sorghi, a cosmopolitan pathogen of maize and sorghum, is inflated with dispersed pseudogenes.</title>
        <authorList>
            <person name="Fletcher K."/>
            <person name="Martin F."/>
            <person name="Isakeit T."/>
            <person name="Cavanaugh K."/>
            <person name="Magill C."/>
            <person name="Michelmore R."/>
        </authorList>
    </citation>
    <scope>NUCLEOTIDE SEQUENCE [LARGE SCALE GENOMIC DNA]</scope>
    <source>
        <strain evidence="1">P6</strain>
    </source>
</reference>
<name>A0ACC0W0G9_9STRA</name>
<evidence type="ECO:0000313" key="2">
    <source>
        <dbReference type="Proteomes" id="UP001163321"/>
    </source>
</evidence>
<protein>
    <submittedName>
        <fullName evidence="1">Uncharacterized protein</fullName>
    </submittedName>
</protein>
<keyword evidence="2" id="KW-1185">Reference proteome</keyword>
<evidence type="ECO:0000313" key="1">
    <source>
        <dbReference type="EMBL" id="KAI9912135.1"/>
    </source>
</evidence>
<sequence length="95" mass="9956">MQCVTCARDDIPYKERCSQEAGCHVCKKVASSPTDASRISSSPIKSATFCTKAATSGHGSPSLAFTTLCICPIANGTDCNVCCSCAKLQFTAQLQ</sequence>